<gene>
    <name evidence="1" type="ORF">F5876DRAFT_91682</name>
</gene>
<sequence length="965" mass="108185">MSSSLDKPLKLIVITGGHGFIGSHVARRLYQLNAGRIRIVDISTTLTVDSDGPICHEFVSGDICDIDFCDEVVRGAHTVLHFAANMGGMGTIHDGNSFAIYRQNSMMTTNTFQACISAGVKKFFYASSACVYHELLQISSSGQDVSLREDDIFHFIEPPRPQGLYGLEKLTSEFLVEQPVLNVGLDIRIARFHNIYGPGGARNNGREKAPAALLRKALVHRPTISPGVSVEPFEIWGDGSQRRSFLCIDDAVEAIIKLLESNYSKPINIGSDSSISIQELAGLALRIASIDPESVVFNHDITKPVGVTSRNSNNVLVNSVLGWSPTTSLEDGMKHTAQWIQGKMGRLLIQGPSTSTSMREQMQQSQLIHLSPEATIVFAVLLPITSRGSGDPDTLGLAKTKFRVQIYLAIDEDDEFLLKGGRDGFNEAAKVLIDAGFLRTKTLLCNHPRGHVCKLWRDLAEAAWEDGCDYFVLMGDDVFQRFSEDQAGVPIGFRCVAITDITFPGMPTFPVIHRDGDPFLYQLYRRWGCSTMIESRISNEVGGESAARYEKQHTQDWTFEILDSAVVAIECWLQDRAEGNSILIPQKLLTLDIVIPCYRVDSEIIDGILQLKTSKFCSTMFIIIVDDPKNPNIAILNQRHGHRPDVRIRVDSVNSGVSYSRNRGMQESAADWVHFLDDDIPNIYIIRNNPNAAGFVGNTFFPPANSIFTAALHLSGVTYFWDIADKISTDVPWGVTANIIARRNVADGVKFDLTFPKTGGGENIDFCRKKRAYMIREGGEGFVVAPKVKVTHPWWKNDARSYWRFYMWSVGDGALVKLYPEHCYRVWMPNSAEMMLLWVLAGSMMMCLGEWPRFAFRGLLSTIFASVFHDCYRHLHRDVERCRKMDTNVTGIFWVIAVIESSLIRMFSEMGSVKGMLTRKEFQLLGKRFDWFTGRWGNGPLKEETMNGRQRIFLTIVILLIEHLI</sequence>
<protein>
    <submittedName>
        <fullName evidence="1">NAD-dependent epimerase/dehydratase</fullName>
    </submittedName>
</protein>
<reference evidence="1" key="1">
    <citation type="submission" date="2022-09" db="EMBL/GenBank/DDBJ databases">
        <title>A Global Phylogenomic Analysis of the Shiitake Genus Lentinula.</title>
        <authorList>
            <consortium name="DOE Joint Genome Institute"/>
            <person name="Sierra-Patev S."/>
            <person name="Min B."/>
            <person name="Naranjo-Ortiz M."/>
            <person name="Looney B."/>
            <person name="Konkel Z."/>
            <person name="Slot J.C."/>
            <person name="Sakamoto Y."/>
            <person name="Steenwyk J.L."/>
            <person name="Rokas A."/>
            <person name="Carro J."/>
            <person name="Camarero S."/>
            <person name="Ferreira P."/>
            <person name="Molpeceres G."/>
            <person name="Ruiz-Duenas F.J."/>
            <person name="Serrano A."/>
            <person name="Henrissat B."/>
            <person name="Drula E."/>
            <person name="Hughes K.W."/>
            <person name="Mata J.L."/>
            <person name="Ishikawa N.K."/>
            <person name="Vargas-Isla R."/>
            <person name="Ushijima S."/>
            <person name="Smith C.A."/>
            <person name="Ahrendt S."/>
            <person name="Andreopoulos W."/>
            <person name="He G."/>
            <person name="Labutti K."/>
            <person name="Lipzen A."/>
            <person name="Ng V."/>
            <person name="Riley R."/>
            <person name="Sandor L."/>
            <person name="Barry K."/>
            <person name="Martinez A.T."/>
            <person name="Xiao Y."/>
            <person name="Gibbons J.G."/>
            <person name="Terashima K."/>
            <person name="Grigoriev I.V."/>
            <person name="Hibbett D.S."/>
        </authorList>
    </citation>
    <scope>NUCLEOTIDE SEQUENCE</scope>
    <source>
        <strain evidence="1">TMI1499</strain>
    </source>
</reference>
<organism evidence="1 2">
    <name type="scientific">Lentinula aff. lateritia</name>
    <dbReference type="NCBI Taxonomy" id="2804960"/>
    <lineage>
        <taxon>Eukaryota</taxon>
        <taxon>Fungi</taxon>
        <taxon>Dikarya</taxon>
        <taxon>Basidiomycota</taxon>
        <taxon>Agaricomycotina</taxon>
        <taxon>Agaricomycetes</taxon>
        <taxon>Agaricomycetidae</taxon>
        <taxon>Agaricales</taxon>
        <taxon>Marasmiineae</taxon>
        <taxon>Omphalotaceae</taxon>
        <taxon>Lentinula</taxon>
    </lineage>
</organism>
<keyword evidence="2" id="KW-1185">Reference proteome</keyword>
<comment type="caution">
    <text evidence="1">The sequence shown here is derived from an EMBL/GenBank/DDBJ whole genome shotgun (WGS) entry which is preliminary data.</text>
</comment>
<proteinExistence type="predicted"/>
<accession>A0ACC1TK46</accession>
<evidence type="ECO:0000313" key="2">
    <source>
        <dbReference type="Proteomes" id="UP001163835"/>
    </source>
</evidence>
<name>A0ACC1TK46_9AGAR</name>
<dbReference type="EMBL" id="MU795738">
    <property type="protein sequence ID" value="KAJ3804963.1"/>
    <property type="molecule type" value="Genomic_DNA"/>
</dbReference>
<evidence type="ECO:0000313" key="1">
    <source>
        <dbReference type="EMBL" id="KAJ3804963.1"/>
    </source>
</evidence>
<dbReference type="Proteomes" id="UP001163835">
    <property type="component" value="Unassembled WGS sequence"/>
</dbReference>